<evidence type="ECO:0000313" key="1">
    <source>
        <dbReference type="EMBL" id="OEH92752.1"/>
    </source>
</evidence>
<gene>
    <name evidence="1" type="ORF">BFG57_01760</name>
</gene>
<organism evidence="1 2">
    <name type="scientific">Bacillus solimangrovi</name>
    <dbReference type="NCBI Taxonomy" id="1305675"/>
    <lineage>
        <taxon>Bacteria</taxon>
        <taxon>Bacillati</taxon>
        <taxon>Bacillota</taxon>
        <taxon>Bacilli</taxon>
        <taxon>Bacillales</taxon>
        <taxon>Bacillaceae</taxon>
        <taxon>Bacillus</taxon>
    </lineage>
</organism>
<sequence>MFNNSFFDNIGKKTGVDMNDVFQLANSLQYANFQDEETVRQVIQQVSQLAGHPVTEDKEEQIVEALLKNNMPIDFSTISDMVNGK</sequence>
<dbReference type="OrthoDB" id="2474248at2"/>
<dbReference type="Proteomes" id="UP000095209">
    <property type="component" value="Unassembled WGS sequence"/>
</dbReference>
<protein>
    <submittedName>
        <fullName evidence="1">Sporulation protein</fullName>
    </submittedName>
</protein>
<proteinExistence type="predicted"/>
<evidence type="ECO:0000313" key="2">
    <source>
        <dbReference type="Proteomes" id="UP000095209"/>
    </source>
</evidence>
<name>A0A1E5LFA6_9BACI</name>
<dbReference type="RefSeq" id="WP_069717194.1">
    <property type="nucleotide sequence ID" value="NZ_MJEH01000022.1"/>
</dbReference>
<dbReference type="InterPro" id="IPR025942">
    <property type="entry name" value="SpoVIF"/>
</dbReference>
<reference evidence="1 2" key="1">
    <citation type="submission" date="2016-08" db="EMBL/GenBank/DDBJ databases">
        <title>Genome of Bacillus solimangrovi GH2-4.</title>
        <authorList>
            <person name="Lim S."/>
            <person name="Kim B.-C."/>
        </authorList>
    </citation>
    <scope>NUCLEOTIDE SEQUENCE [LARGE SCALE GENOMIC DNA]</scope>
    <source>
        <strain evidence="1 2">GH2-4</strain>
    </source>
</reference>
<dbReference type="Pfam" id="PF14069">
    <property type="entry name" value="SpoVIF"/>
    <property type="match status" value="1"/>
</dbReference>
<dbReference type="AlphaFoldDB" id="A0A1E5LFA6"/>
<accession>A0A1E5LFA6</accession>
<keyword evidence="2" id="KW-1185">Reference proteome</keyword>
<dbReference type="EMBL" id="MJEH01000022">
    <property type="protein sequence ID" value="OEH92752.1"/>
    <property type="molecule type" value="Genomic_DNA"/>
</dbReference>
<dbReference type="STRING" id="1305675.BFG57_01760"/>
<comment type="caution">
    <text evidence="1">The sequence shown here is derived from an EMBL/GenBank/DDBJ whole genome shotgun (WGS) entry which is preliminary data.</text>
</comment>